<dbReference type="GO" id="GO:0015628">
    <property type="term" value="P:protein secretion by the type II secretion system"/>
    <property type="evidence" value="ECO:0007669"/>
    <property type="project" value="TreeGrafter"/>
</dbReference>
<dbReference type="SMART" id="SM00278">
    <property type="entry name" value="HhH1"/>
    <property type="match status" value="2"/>
</dbReference>
<keyword evidence="1" id="KW-0472">Membrane</keyword>
<dbReference type="STRING" id="561177.ANHYDRO_00732"/>
<dbReference type="PANTHER" id="PTHR21180">
    <property type="entry name" value="ENDONUCLEASE/EXONUCLEASE/PHOSPHATASE FAMILY DOMAIN-CONTAINING PROTEIN 1"/>
    <property type="match status" value="1"/>
</dbReference>
<sequence>MEADKKDKLIIALIIGIVIILSRNFVNNQKKDELVFENTSSSVSIESNQLSNKETREKIENNNATMKVHISGEINKPGVYDIKDNYRLEDLVNDAGGLTNNADINRINLAMKLEDQMHIIIPNKNNQENNQTQDQLVTPTNTNENKKININSADKNSLMTLPNIGEKRADAIIEYRQKNKFNKIDDIKNVSGIGDKYFEAMKDMIVID</sequence>
<protein>
    <submittedName>
        <fullName evidence="3">ComEA protein</fullName>
    </submittedName>
</protein>
<dbReference type="Proteomes" id="UP000005451">
    <property type="component" value="Unassembled WGS sequence"/>
</dbReference>
<dbReference type="Gene3D" id="3.10.20.600">
    <property type="match status" value="1"/>
</dbReference>
<dbReference type="InterPro" id="IPR051675">
    <property type="entry name" value="Endo/Exo/Phosphatase_dom_1"/>
</dbReference>
<dbReference type="EMBL" id="ABXA01000019">
    <property type="protein sequence ID" value="EEB36432.1"/>
    <property type="molecule type" value="Genomic_DNA"/>
</dbReference>
<accession>B6W833</accession>
<evidence type="ECO:0000313" key="3">
    <source>
        <dbReference type="EMBL" id="EEB36432.1"/>
    </source>
</evidence>
<feature type="domain" description="Helix-hairpin-helix DNA-binding motif class 1" evidence="2">
    <location>
        <begin position="185"/>
        <end position="204"/>
    </location>
</feature>
<evidence type="ECO:0000259" key="2">
    <source>
        <dbReference type="SMART" id="SM00278"/>
    </source>
</evidence>
<dbReference type="AlphaFoldDB" id="B6W833"/>
<dbReference type="Pfam" id="PF10531">
    <property type="entry name" value="SLBB"/>
    <property type="match status" value="1"/>
</dbReference>
<dbReference type="Pfam" id="PF12836">
    <property type="entry name" value="HHH_3"/>
    <property type="match status" value="1"/>
</dbReference>
<dbReference type="PANTHER" id="PTHR21180:SF32">
    <property type="entry name" value="ENDONUCLEASE_EXONUCLEASE_PHOSPHATASE FAMILY DOMAIN-CONTAINING PROTEIN 1"/>
    <property type="match status" value="1"/>
</dbReference>
<dbReference type="InterPro" id="IPR010994">
    <property type="entry name" value="RuvA_2-like"/>
</dbReference>
<evidence type="ECO:0000313" key="4">
    <source>
        <dbReference type="Proteomes" id="UP000005451"/>
    </source>
</evidence>
<reference evidence="3 4" key="1">
    <citation type="submission" date="2008-09" db="EMBL/GenBank/DDBJ databases">
        <authorList>
            <person name="Fulton L."/>
            <person name="Clifton S."/>
            <person name="Fulton B."/>
            <person name="Xu J."/>
            <person name="Minx P."/>
            <person name="Pepin K.H."/>
            <person name="Johnson M."/>
            <person name="Thiruvilangam P."/>
            <person name="Bhonagiri V."/>
            <person name="Nash W.E."/>
            <person name="Mardis E.R."/>
            <person name="Wilson R.K."/>
        </authorList>
    </citation>
    <scope>NUCLEOTIDE SEQUENCE [LARGE SCALE GENOMIC DNA]</scope>
    <source>
        <strain evidence="3 4">DSM 7454</strain>
    </source>
</reference>
<dbReference type="SUPFAM" id="SSF47781">
    <property type="entry name" value="RuvA domain 2-like"/>
    <property type="match status" value="1"/>
</dbReference>
<dbReference type="NCBIfam" id="TIGR00426">
    <property type="entry name" value="competence protein ComEA helix-hairpin-helix repeat region"/>
    <property type="match status" value="1"/>
</dbReference>
<dbReference type="eggNOG" id="COG1555">
    <property type="taxonomic scope" value="Bacteria"/>
</dbReference>
<dbReference type="GO" id="GO:0003677">
    <property type="term" value="F:DNA binding"/>
    <property type="evidence" value="ECO:0007669"/>
    <property type="project" value="InterPro"/>
</dbReference>
<dbReference type="GO" id="GO:0006281">
    <property type="term" value="P:DNA repair"/>
    <property type="evidence" value="ECO:0007669"/>
    <property type="project" value="InterPro"/>
</dbReference>
<feature type="transmembrane region" description="Helical" evidence="1">
    <location>
        <begin position="9"/>
        <end position="26"/>
    </location>
</feature>
<name>B6W833_9FIRM</name>
<dbReference type="GO" id="GO:0015627">
    <property type="term" value="C:type II protein secretion system complex"/>
    <property type="evidence" value="ECO:0007669"/>
    <property type="project" value="TreeGrafter"/>
</dbReference>
<dbReference type="Gene3D" id="1.10.150.280">
    <property type="entry name" value="AF1531-like domain"/>
    <property type="match status" value="1"/>
</dbReference>
<reference evidence="3 4" key="2">
    <citation type="submission" date="2008-10" db="EMBL/GenBank/DDBJ databases">
        <title>Draft genome sequence of Anaerococcus hydrogenalis (DSM 7454).</title>
        <authorList>
            <person name="Sudarsanam P."/>
            <person name="Ley R."/>
            <person name="Guruge J."/>
            <person name="Turnbaugh P.J."/>
            <person name="Mahowald M."/>
            <person name="Liep D."/>
            <person name="Gordon J."/>
        </authorList>
    </citation>
    <scope>NUCLEOTIDE SEQUENCE [LARGE SCALE GENOMIC DNA]</scope>
    <source>
        <strain evidence="3 4">DSM 7454</strain>
    </source>
</reference>
<dbReference type="InterPro" id="IPR019554">
    <property type="entry name" value="Soluble_ligand-bd"/>
</dbReference>
<organism evidence="3 4">
    <name type="scientific">Anaerococcus hydrogenalis DSM 7454</name>
    <dbReference type="NCBI Taxonomy" id="561177"/>
    <lineage>
        <taxon>Bacteria</taxon>
        <taxon>Bacillati</taxon>
        <taxon>Bacillota</taxon>
        <taxon>Tissierellia</taxon>
        <taxon>Tissierellales</taxon>
        <taxon>Peptoniphilaceae</taxon>
        <taxon>Anaerococcus</taxon>
    </lineage>
</organism>
<keyword evidence="1" id="KW-0812">Transmembrane</keyword>
<gene>
    <name evidence="3" type="ORF">ANHYDRO_00732</name>
</gene>
<dbReference type="InterPro" id="IPR004509">
    <property type="entry name" value="Competence_ComEA_HhH"/>
</dbReference>
<proteinExistence type="predicted"/>
<keyword evidence="1" id="KW-1133">Transmembrane helix</keyword>
<dbReference type="RefSeq" id="WP_004813394.1">
    <property type="nucleotide sequence ID" value="NZ_ABXA01000019.1"/>
</dbReference>
<feature type="domain" description="Helix-hairpin-helix DNA-binding motif class 1" evidence="2">
    <location>
        <begin position="156"/>
        <end position="175"/>
    </location>
</feature>
<comment type="caution">
    <text evidence="3">The sequence shown here is derived from an EMBL/GenBank/DDBJ whole genome shotgun (WGS) entry which is preliminary data.</text>
</comment>
<dbReference type="InterPro" id="IPR003583">
    <property type="entry name" value="Hlx-hairpin-Hlx_DNA-bd_motif"/>
</dbReference>
<evidence type="ECO:0000256" key="1">
    <source>
        <dbReference type="SAM" id="Phobius"/>
    </source>
</evidence>